<dbReference type="Gene3D" id="3.90.550.10">
    <property type="entry name" value="Spore Coat Polysaccharide Biosynthesis Protein SpsA, Chain A"/>
    <property type="match status" value="1"/>
</dbReference>
<dbReference type="PANTHER" id="PTHR43646:SF3">
    <property type="entry name" value="SLR1566 PROTEIN"/>
    <property type="match status" value="1"/>
</dbReference>
<dbReference type="InterPro" id="IPR001173">
    <property type="entry name" value="Glyco_trans_2-like"/>
</dbReference>
<comment type="caution">
    <text evidence="3">The sequence shown here is derived from an EMBL/GenBank/DDBJ whole genome shotgun (WGS) entry which is preliminary data.</text>
</comment>
<dbReference type="InterPro" id="IPR017832">
    <property type="entry name" value="Glyco_trans_2_hopen-assoc_HpnB"/>
</dbReference>
<feature type="transmembrane region" description="Helical" evidence="1">
    <location>
        <begin position="185"/>
        <end position="204"/>
    </location>
</feature>
<sequence length="419" mass="47391">MMLVLAGVSFAIWIGLIFFHGRFWSRGPILYPLSREEQKKQDCWPELHVIVPARDEAETIENVILSLLNQDYAGRYDVTLVNDGSTDGTGTLVRKLRETLSEDQREKLQIVDASFRPDGWSGKLWALSQGITKVTQQRSMKNSFFFFTDADIFHEPTHLSSLVNKALRDNLNLVSEMVKLRCESFFEKALIPAFIFFFCMLYPFSRVNKASSTVAAGAGGTVLIRKEALDRIGGIAALKDALIDDVTLASLVKRNCGKIYLGHSSQAVSLRPYESVESIWNMITRSAYVQLNYSLVWLMVTIILMTLIWFTPFLQVVFSQGRVQQLAFITYMMSILSFVPTLSRFQISYLWILVLPFIALFYLFATIGSAINYYRGKGMVWKGRAYTDNSGTAHEQETGMGLGDLVSVRNGHKNAKQKD</sequence>
<gene>
    <name evidence="3" type="ORF">DK869_05765</name>
</gene>
<feature type="transmembrane region" description="Helical" evidence="1">
    <location>
        <begin position="326"/>
        <end position="343"/>
    </location>
</feature>
<feature type="transmembrane region" description="Helical" evidence="1">
    <location>
        <begin position="6"/>
        <end position="25"/>
    </location>
</feature>
<keyword evidence="1" id="KW-1133">Transmembrane helix</keyword>
<dbReference type="Proteomes" id="UP000247565">
    <property type="component" value="Unassembled WGS sequence"/>
</dbReference>
<dbReference type="AlphaFoldDB" id="A0A318MVT2"/>
<proteinExistence type="predicted"/>
<reference evidence="3 4" key="1">
    <citation type="submission" date="2018-05" db="EMBL/GenBank/DDBJ databases">
        <title>Reference genomes for bee gut microbiota database.</title>
        <authorList>
            <person name="Ellegaard K.M."/>
        </authorList>
    </citation>
    <scope>NUCLEOTIDE SEQUENCE [LARGE SCALE GENOMIC DNA]</scope>
    <source>
        <strain evidence="3 4">ESL0284</strain>
    </source>
</reference>
<keyword evidence="1" id="KW-0812">Transmembrane</keyword>
<dbReference type="Pfam" id="PF00535">
    <property type="entry name" value="Glycos_transf_2"/>
    <property type="match status" value="1"/>
</dbReference>
<feature type="domain" description="Glycosyltransferase 2-like" evidence="2">
    <location>
        <begin position="49"/>
        <end position="232"/>
    </location>
</feature>
<dbReference type="SUPFAM" id="SSF53448">
    <property type="entry name" value="Nucleotide-diphospho-sugar transferases"/>
    <property type="match status" value="1"/>
</dbReference>
<dbReference type="OrthoDB" id="9806525at2"/>
<keyword evidence="3" id="KW-0808">Transferase</keyword>
<keyword evidence="1" id="KW-0472">Membrane</keyword>
<dbReference type="NCBIfam" id="TIGR03469">
    <property type="entry name" value="HpnB"/>
    <property type="match status" value="1"/>
</dbReference>
<dbReference type="PANTHER" id="PTHR43646">
    <property type="entry name" value="GLYCOSYLTRANSFERASE"/>
    <property type="match status" value="1"/>
</dbReference>
<evidence type="ECO:0000256" key="1">
    <source>
        <dbReference type="SAM" id="Phobius"/>
    </source>
</evidence>
<feature type="transmembrane region" description="Helical" evidence="1">
    <location>
        <begin position="295"/>
        <end position="314"/>
    </location>
</feature>
<keyword evidence="4" id="KW-1185">Reference proteome</keyword>
<dbReference type="InterPro" id="IPR029044">
    <property type="entry name" value="Nucleotide-diphossugar_trans"/>
</dbReference>
<feature type="transmembrane region" description="Helical" evidence="1">
    <location>
        <begin position="349"/>
        <end position="374"/>
    </location>
</feature>
<evidence type="ECO:0000313" key="4">
    <source>
        <dbReference type="Proteomes" id="UP000247565"/>
    </source>
</evidence>
<evidence type="ECO:0000313" key="3">
    <source>
        <dbReference type="EMBL" id="PXZ00144.1"/>
    </source>
</evidence>
<protein>
    <submittedName>
        <fullName evidence="3">Glycosyl transferase</fullName>
    </submittedName>
</protein>
<dbReference type="GO" id="GO:0016740">
    <property type="term" value="F:transferase activity"/>
    <property type="evidence" value="ECO:0007669"/>
    <property type="project" value="UniProtKB-KW"/>
</dbReference>
<name>A0A318MVT2_9PROT</name>
<evidence type="ECO:0000259" key="2">
    <source>
        <dbReference type="Pfam" id="PF00535"/>
    </source>
</evidence>
<organism evidence="3 4">
    <name type="scientific">Commensalibacter melissae</name>
    <dbReference type="NCBI Taxonomy" id="2070537"/>
    <lineage>
        <taxon>Bacteria</taxon>
        <taxon>Pseudomonadati</taxon>
        <taxon>Pseudomonadota</taxon>
        <taxon>Alphaproteobacteria</taxon>
        <taxon>Acetobacterales</taxon>
        <taxon>Acetobacteraceae</taxon>
    </lineage>
</organism>
<accession>A0A318MVT2</accession>
<dbReference type="EMBL" id="QGLT01000003">
    <property type="protein sequence ID" value="PXZ00144.1"/>
    <property type="molecule type" value="Genomic_DNA"/>
</dbReference>